<evidence type="ECO:0000259" key="3">
    <source>
        <dbReference type="PROSITE" id="PS50966"/>
    </source>
</evidence>
<name>A0ABP4HRF4_9ACTN</name>
<reference evidence="5" key="1">
    <citation type="journal article" date="2019" name="Int. J. Syst. Evol. Microbiol.">
        <title>The Global Catalogue of Microorganisms (GCM) 10K type strain sequencing project: providing services to taxonomists for standard genome sequencing and annotation.</title>
        <authorList>
            <consortium name="The Broad Institute Genomics Platform"/>
            <consortium name="The Broad Institute Genome Sequencing Center for Infectious Disease"/>
            <person name="Wu L."/>
            <person name="Ma J."/>
        </authorList>
    </citation>
    <scope>NUCLEOTIDE SEQUENCE [LARGE SCALE GENOMIC DNA]</scope>
    <source>
        <strain evidence="5">JCM 13004</strain>
    </source>
</reference>
<evidence type="ECO:0000256" key="1">
    <source>
        <dbReference type="PROSITE-ProRule" id="PRU00325"/>
    </source>
</evidence>
<keyword evidence="1" id="KW-0479">Metal-binding</keyword>
<proteinExistence type="predicted"/>
<protein>
    <submittedName>
        <fullName evidence="4">SWIM zinc finger family protein</fullName>
    </submittedName>
</protein>
<dbReference type="PROSITE" id="PS50966">
    <property type="entry name" value="ZF_SWIM"/>
    <property type="match status" value="1"/>
</dbReference>
<evidence type="ECO:0000256" key="2">
    <source>
        <dbReference type="SAM" id="MobiDB-lite"/>
    </source>
</evidence>
<keyword evidence="1" id="KW-0862">Zinc</keyword>
<keyword evidence="5" id="KW-1185">Reference proteome</keyword>
<sequence length="448" mass="47306">MSRRSVRGMEERWSTEHILSLAPDAASQKAAGKLSSPAPWSQTGSGQGALWGQCRGSGSTPYRTVVELATPAYQCSCPSRKFPCKHALGLLLLWSTGPQAVAEGAEPASWAGEWLAGRRLRAEEAAERVTARATAVAADPAAARRRAERRSARVAAGTQELRLRLTDRIRRGLADGSATTTDWEEVAARMVDAQAPGLASLVRELAQQPADALADHALLHLLAAAYDRVGELPAPLAATVRSRIGFTTDSAELLAGPTVRDRWLVLGGRDSTDERLTTRRLWLHGTKTARPALLLSFGRPGQAPELAIPTGQLLEAEVAFQPAARPLRAALGPRHGLPTTPSGPAARPPGLSPAGALAAYGEAVADDPWLTSWPVVLTAVVPVAGPTGWQLSDGREALDLRPAGDAALWRLVAVCGGRPMTVFGECGHRGFAPVTVWDESGRPTGVAQ</sequence>
<dbReference type="Pfam" id="PF04434">
    <property type="entry name" value="SWIM"/>
    <property type="match status" value="1"/>
</dbReference>
<keyword evidence="1" id="KW-0863">Zinc-finger</keyword>
<dbReference type="InterPro" id="IPR007527">
    <property type="entry name" value="Znf_SWIM"/>
</dbReference>
<evidence type="ECO:0000313" key="4">
    <source>
        <dbReference type="EMBL" id="GAA1274732.1"/>
    </source>
</evidence>
<dbReference type="EMBL" id="BAAALF010000251">
    <property type="protein sequence ID" value="GAA1274732.1"/>
    <property type="molecule type" value="Genomic_DNA"/>
</dbReference>
<evidence type="ECO:0000313" key="5">
    <source>
        <dbReference type="Proteomes" id="UP001500037"/>
    </source>
</evidence>
<feature type="region of interest" description="Disordered" evidence="2">
    <location>
        <begin position="331"/>
        <end position="350"/>
    </location>
</feature>
<feature type="domain" description="SWIM-type" evidence="3">
    <location>
        <begin position="62"/>
        <end position="95"/>
    </location>
</feature>
<accession>A0ABP4HRF4</accession>
<organism evidence="4 5">
    <name type="scientific">Kitasatospora nipponensis</name>
    <dbReference type="NCBI Taxonomy" id="258049"/>
    <lineage>
        <taxon>Bacteria</taxon>
        <taxon>Bacillati</taxon>
        <taxon>Actinomycetota</taxon>
        <taxon>Actinomycetes</taxon>
        <taxon>Kitasatosporales</taxon>
        <taxon>Streptomycetaceae</taxon>
        <taxon>Kitasatospora</taxon>
    </lineage>
</organism>
<comment type="caution">
    <text evidence="4">The sequence shown here is derived from an EMBL/GenBank/DDBJ whole genome shotgun (WGS) entry which is preliminary data.</text>
</comment>
<gene>
    <name evidence="4" type="ORF">GCM10009665_72660</name>
</gene>
<dbReference type="Proteomes" id="UP001500037">
    <property type="component" value="Unassembled WGS sequence"/>
</dbReference>